<sequence length="323" mass="36174">MIQPDGRNKGVAHEDSNCLQSLIWNARLDVAEECRKQHADIERANQALYLLDKLEIGKQKECVSPDRVCGFDLLDEIYDELYQYTALVENFIVSVKHDTTSSAPSDQPTGSKNLAFTSTNTVHIPAKLSNYVSGCCSNHVCETLKKTAQALQNIHNDQLRCASEPGSMMHLAQPLTNALQKPPFLSSQKPGSSSHSLHATAQNLIGLLKRDIPGFHNTALSILSSNRDNYISAFFVALDRYDDRIHSKMKLLLEKYDSLYSNTNCGAIICEIDHLHKLSRSVESKRDQLLELLREPSYHPSNCPPLRQIKSLYTAFSSSSKRN</sequence>
<keyword evidence="2" id="KW-1185">Reference proteome</keyword>
<name>A0A0N5CMJ6_THECL</name>
<dbReference type="WBParaSite" id="TCLT_0000138001-mRNA-1">
    <property type="protein sequence ID" value="TCLT_0000138001-mRNA-1"/>
    <property type="gene ID" value="TCLT_0000138001"/>
</dbReference>
<dbReference type="Proteomes" id="UP000276776">
    <property type="component" value="Unassembled WGS sequence"/>
</dbReference>
<dbReference type="OrthoDB" id="5821699at2759"/>
<organism evidence="3">
    <name type="scientific">Thelazia callipaeda</name>
    <name type="common">Oriental eyeworm</name>
    <name type="synonym">Parasitic nematode</name>
    <dbReference type="NCBI Taxonomy" id="103827"/>
    <lineage>
        <taxon>Eukaryota</taxon>
        <taxon>Metazoa</taxon>
        <taxon>Ecdysozoa</taxon>
        <taxon>Nematoda</taxon>
        <taxon>Chromadorea</taxon>
        <taxon>Rhabditida</taxon>
        <taxon>Spirurina</taxon>
        <taxon>Spiruromorpha</taxon>
        <taxon>Thelazioidea</taxon>
        <taxon>Thelaziidae</taxon>
        <taxon>Thelazia</taxon>
    </lineage>
</organism>
<evidence type="ECO:0000313" key="3">
    <source>
        <dbReference type="WBParaSite" id="TCLT_0000138001-mRNA-1"/>
    </source>
</evidence>
<protein>
    <submittedName>
        <fullName evidence="3">Coiled-coil domain-containing protein</fullName>
    </submittedName>
</protein>
<evidence type="ECO:0000313" key="2">
    <source>
        <dbReference type="Proteomes" id="UP000276776"/>
    </source>
</evidence>
<evidence type="ECO:0000313" key="1">
    <source>
        <dbReference type="EMBL" id="VDM96790.1"/>
    </source>
</evidence>
<dbReference type="OMA" id="CPPLRQM"/>
<dbReference type="EMBL" id="UYYF01000170">
    <property type="protein sequence ID" value="VDM96790.1"/>
    <property type="molecule type" value="Genomic_DNA"/>
</dbReference>
<reference evidence="1 2" key="2">
    <citation type="submission" date="2018-11" db="EMBL/GenBank/DDBJ databases">
        <authorList>
            <consortium name="Pathogen Informatics"/>
        </authorList>
    </citation>
    <scope>NUCLEOTIDE SEQUENCE [LARGE SCALE GENOMIC DNA]</scope>
</reference>
<reference evidence="3" key="1">
    <citation type="submission" date="2017-02" db="UniProtKB">
        <authorList>
            <consortium name="WormBaseParasite"/>
        </authorList>
    </citation>
    <scope>IDENTIFICATION</scope>
</reference>
<dbReference type="AlphaFoldDB" id="A0A0N5CMJ6"/>
<proteinExistence type="predicted"/>
<accession>A0A0N5CMJ6</accession>
<gene>
    <name evidence="1" type="ORF">TCLT_LOCUS1381</name>
</gene>